<dbReference type="AlphaFoldDB" id="A0A450XUW5"/>
<accession>A0A450XUW5</accession>
<evidence type="ECO:0000313" key="1">
    <source>
        <dbReference type="EMBL" id="VFK18495.1"/>
    </source>
</evidence>
<sequence>MHGHRFVQTFCFSETLKTSLGSLRTFSPIRLRCVFTLIEQIPRIQRIETPLEPDLLWPFRGHPLRAYFTSCKEANGYLDSLAKDAKDTKDLGKYFIPQSLVCERRNRTSWIGLRRPSRLGVENRKRKG</sequence>
<proteinExistence type="predicted"/>
<name>A0A450XUW5_9GAMM</name>
<gene>
    <name evidence="1" type="ORF">BECKLPF1236A_GA0070988_101994</name>
    <name evidence="2" type="ORF">BECKLPF1236C_GA0070990_101904</name>
</gene>
<protein>
    <submittedName>
        <fullName evidence="2">Uncharacterized protein</fullName>
    </submittedName>
</protein>
<dbReference type="EMBL" id="CAADFP010000190">
    <property type="protein sequence ID" value="VFK33063.1"/>
    <property type="molecule type" value="Genomic_DNA"/>
</dbReference>
<evidence type="ECO:0000313" key="2">
    <source>
        <dbReference type="EMBL" id="VFK33063.1"/>
    </source>
</evidence>
<reference evidence="2" key="1">
    <citation type="submission" date="2019-02" db="EMBL/GenBank/DDBJ databases">
        <authorList>
            <person name="Gruber-Vodicka R. H."/>
            <person name="Seah K. B. B."/>
        </authorList>
    </citation>
    <scope>NUCLEOTIDE SEQUENCE</scope>
    <source>
        <strain evidence="1">BECK_S312</strain>
        <strain evidence="2">BECK_S426</strain>
    </source>
</reference>
<dbReference type="EMBL" id="CAADFM010000199">
    <property type="protein sequence ID" value="VFK18495.1"/>
    <property type="molecule type" value="Genomic_DNA"/>
</dbReference>
<organism evidence="2">
    <name type="scientific">Candidatus Kentrum sp. LPFa</name>
    <dbReference type="NCBI Taxonomy" id="2126335"/>
    <lineage>
        <taxon>Bacteria</taxon>
        <taxon>Pseudomonadati</taxon>
        <taxon>Pseudomonadota</taxon>
        <taxon>Gammaproteobacteria</taxon>
        <taxon>Candidatus Kentrum</taxon>
    </lineage>
</organism>